<reference evidence="1" key="1">
    <citation type="submission" date="2024-05" db="EMBL/GenBank/DDBJ databases">
        <authorList>
            <person name="Kim S."/>
            <person name="Heo J."/>
            <person name="Choi H."/>
            <person name="Choi Y."/>
            <person name="Kwon S.-W."/>
            <person name="Kim Y."/>
        </authorList>
    </citation>
    <scope>NUCLEOTIDE SEQUENCE</scope>
    <source>
        <strain evidence="1">KACC 23698</strain>
    </source>
</reference>
<protein>
    <submittedName>
        <fullName evidence="1">Uncharacterized protein</fullName>
    </submittedName>
</protein>
<accession>A0AAU7JAL1</accession>
<gene>
    <name evidence="1" type="ORF">ABEG18_16635</name>
</gene>
<dbReference type="EMBL" id="CP157484">
    <property type="protein sequence ID" value="XBO37350.1"/>
    <property type="molecule type" value="Genomic_DNA"/>
</dbReference>
<organism evidence="1">
    <name type="scientific">Alsobacter sp. KACC 23698</name>
    <dbReference type="NCBI Taxonomy" id="3149229"/>
    <lineage>
        <taxon>Bacteria</taxon>
        <taxon>Pseudomonadati</taxon>
        <taxon>Pseudomonadota</taxon>
        <taxon>Alphaproteobacteria</taxon>
        <taxon>Hyphomicrobiales</taxon>
        <taxon>Alsobacteraceae</taxon>
        <taxon>Alsobacter</taxon>
    </lineage>
</organism>
<sequence>MSTETLVPQDTPTHVPAALRNRSEFLEELARRGTRSPDLLGAFEDMVSLVGCLMALDDDAEPDRWRREREGYEALARARRSLHRCAMSRGLV</sequence>
<name>A0AAU7JAL1_9HYPH</name>
<dbReference type="AlphaFoldDB" id="A0AAU7JAL1"/>
<evidence type="ECO:0000313" key="1">
    <source>
        <dbReference type="EMBL" id="XBO37350.1"/>
    </source>
</evidence>
<proteinExistence type="predicted"/>
<dbReference type="RefSeq" id="WP_406854171.1">
    <property type="nucleotide sequence ID" value="NZ_CP157484.1"/>
</dbReference>